<comment type="caution">
    <text evidence="11">The sequence shown here is derived from an EMBL/GenBank/DDBJ whole genome shotgun (WGS) entry which is preliminary data.</text>
</comment>
<evidence type="ECO:0000313" key="11">
    <source>
        <dbReference type="EMBL" id="MFC6998935.1"/>
    </source>
</evidence>
<evidence type="ECO:0000256" key="6">
    <source>
        <dbReference type="ARBA" id="ARBA00022989"/>
    </source>
</evidence>
<keyword evidence="7 9" id="KW-0472">Membrane</keyword>
<evidence type="ECO:0000256" key="3">
    <source>
        <dbReference type="ARBA" id="ARBA00022475"/>
    </source>
</evidence>
<name>A0ABW2DMP5_9BACT</name>
<evidence type="ECO:0000259" key="10">
    <source>
        <dbReference type="Pfam" id="PF04290"/>
    </source>
</evidence>
<keyword evidence="12" id="KW-1185">Reference proteome</keyword>
<feature type="transmembrane region" description="Helical" evidence="9">
    <location>
        <begin position="126"/>
        <end position="145"/>
    </location>
</feature>
<proteinExistence type="inferred from homology"/>
<feature type="transmembrane region" description="Helical" evidence="9">
    <location>
        <begin position="9"/>
        <end position="30"/>
    </location>
</feature>
<evidence type="ECO:0000256" key="8">
    <source>
        <dbReference type="ARBA" id="ARBA00038436"/>
    </source>
</evidence>
<keyword evidence="2" id="KW-0813">Transport</keyword>
<evidence type="ECO:0000313" key="12">
    <source>
        <dbReference type="Proteomes" id="UP001596405"/>
    </source>
</evidence>
<dbReference type="InterPro" id="IPR007387">
    <property type="entry name" value="TRAP_DctQ"/>
</dbReference>
<evidence type="ECO:0000256" key="2">
    <source>
        <dbReference type="ARBA" id="ARBA00022448"/>
    </source>
</evidence>
<dbReference type="RefSeq" id="WP_066624002.1">
    <property type="nucleotide sequence ID" value="NZ_JBHSYQ010000008.1"/>
</dbReference>
<evidence type="ECO:0000256" key="5">
    <source>
        <dbReference type="ARBA" id="ARBA00022692"/>
    </source>
</evidence>
<evidence type="ECO:0000256" key="7">
    <source>
        <dbReference type="ARBA" id="ARBA00023136"/>
    </source>
</evidence>
<dbReference type="Proteomes" id="UP001596405">
    <property type="component" value="Unassembled WGS sequence"/>
</dbReference>
<gene>
    <name evidence="11" type="ORF">ACFQHR_14955</name>
</gene>
<dbReference type="PANTHER" id="PTHR35011:SF2">
    <property type="entry name" value="2,3-DIKETO-L-GULONATE TRAP TRANSPORTER SMALL PERMEASE PROTEIN YIAM"/>
    <property type="match status" value="1"/>
</dbReference>
<dbReference type="InterPro" id="IPR055348">
    <property type="entry name" value="DctQ"/>
</dbReference>
<comment type="similarity">
    <text evidence="8">Belongs to the TRAP transporter small permease family.</text>
</comment>
<feature type="domain" description="Tripartite ATP-independent periplasmic transporters DctQ component" evidence="10">
    <location>
        <begin position="21"/>
        <end position="149"/>
    </location>
</feature>
<sequence length="163" mass="18274">MIRKKIDSLLFGLLVFLMAFMVLNVLWQVASRYVLRSPSSFTDELARFLLIWVGLLGSAYVTGKKLHLAIDIIPSKMTGKGAKNLSIFINILVALFALFVMVWGGLKLVYITLTLNQTSAALNVPLGYVYSVLPLSGLLIIYYSFMNLTEKRNESEVIGKEMF</sequence>
<evidence type="ECO:0000256" key="1">
    <source>
        <dbReference type="ARBA" id="ARBA00004429"/>
    </source>
</evidence>
<evidence type="ECO:0000256" key="4">
    <source>
        <dbReference type="ARBA" id="ARBA00022519"/>
    </source>
</evidence>
<feature type="transmembrane region" description="Helical" evidence="9">
    <location>
        <begin position="45"/>
        <end position="63"/>
    </location>
</feature>
<accession>A0ABW2DMP5</accession>
<dbReference type="EMBL" id="JBHSYQ010000008">
    <property type="protein sequence ID" value="MFC6998935.1"/>
    <property type="molecule type" value="Genomic_DNA"/>
</dbReference>
<keyword evidence="6 9" id="KW-1133">Transmembrane helix</keyword>
<dbReference type="Pfam" id="PF04290">
    <property type="entry name" value="DctQ"/>
    <property type="match status" value="1"/>
</dbReference>
<feature type="transmembrane region" description="Helical" evidence="9">
    <location>
        <begin position="84"/>
        <end position="106"/>
    </location>
</feature>
<comment type="subcellular location">
    <subcellularLocation>
        <location evidence="1">Cell inner membrane</location>
        <topology evidence="1">Multi-pass membrane protein</topology>
    </subcellularLocation>
</comment>
<keyword evidence="4" id="KW-0997">Cell inner membrane</keyword>
<protein>
    <submittedName>
        <fullName evidence="11">TRAP transporter small permease</fullName>
    </submittedName>
</protein>
<dbReference type="PANTHER" id="PTHR35011">
    <property type="entry name" value="2,3-DIKETO-L-GULONATE TRAP TRANSPORTER SMALL PERMEASE PROTEIN YIAM"/>
    <property type="match status" value="1"/>
</dbReference>
<evidence type="ECO:0000256" key="9">
    <source>
        <dbReference type="SAM" id="Phobius"/>
    </source>
</evidence>
<keyword evidence="3" id="KW-1003">Cell membrane</keyword>
<keyword evidence="5 9" id="KW-0812">Transmembrane</keyword>
<organism evidence="11 12">
    <name type="scientific">Rufibacter roseus</name>
    <dbReference type="NCBI Taxonomy" id="1567108"/>
    <lineage>
        <taxon>Bacteria</taxon>
        <taxon>Pseudomonadati</taxon>
        <taxon>Bacteroidota</taxon>
        <taxon>Cytophagia</taxon>
        <taxon>Cytophagales</taxon>
        <taxon>Hymenobacteraceae</taxon>
        <taxon>Rufibacter</taxon>
    </lineage>
</organism>
<reference evidence="12" key="1">
    <citation type="journal article" date="2019" name="Int. J. Syst. Evol. Microbiol.">
        <title>The Global Catalogue of Microorganisms (GCM) 10K type strain sequencing project: providing services to taxonomists for standard genome sequencing and annotation.</title>
        <authorList>
            <consortium name="The Broad Institute Genomics Platform"/>
            <consortium name="The Broad Institute Genome Sequencing Center for Infectious Disease"/>
            <person name="Wu L."/>
            <person name="Ma J."/>
        </authorList>
    </citation>
    <scope>NUCLEOTIDE SEQUENCE [LARGE SCALE GENOMIC DNA]</scope>
    <source>
        <strain evidence="12">CGMCC 4.7393</strain>
    </source>
</reference>